<name>A0ABD3MSV6_9STRA</name>
<feature type="signal peptide" evidence="2">
    <location>
        <begin position="1"/>
        <end position="19"/>
    </location>
</feature>
<accession>A0ABD3MSV6</accession>
<feature type="compositionally biased region" description="Low complexity" evidence="1">
    <location>
        <begin position="31"/>
        <end position="44"/>
    </location>
</feature>
<gene>
    <name evidence="3" type="ORF">ACHAWU_004542</name>
</gene>
<feature type="compositionally biased region" description="Low complexity" evidence="1">
    <location>
        <begin position="238"/>
        <end position="248"/>
    </location>
</feature>
<proteinExistence type="predicted"/>
<feature type="region of interest" description="Disordered" evidence="1">
    <location>
        <begin position="238"/>
        <end position="264"/>
    </location>
</feature>
<evidence type="ECO:0000256" key="1">
    <source>
        <dbReference type="SAM" id="MobiDB-lite"/>
    </source>
</evidence>
<organism evidence="3 4">
    <name type="scientific">Discostella pseudostelligera</name>
    <dbReference type="NCBI Taxonomy" id="259834"/>
    <lineage>
        <taxon>Eukaryota</taxon>
        <taxon>Sar</taxon>
        <taxon>Stramenopiles</taxon>
        <taxon>Ochrophyta</taxon>
        <taxon>Bacillariophyta</taxon>
        <taxon>Coscinodiscophyceae</taxon>
        <taxon>Thalassiosirophycidae</taxon>
        <taxon>Stephanodiscales</taxon>
        <taxon>Stephanodiscaceae</taxon>
        <taxon>Discostella</taxon>
    </lineage>
</organism>
<feature type="compositionally biased region" description="Low complexity" evidence="1">
    <location>
        <begin position="122"/>
        <end position="152"/>
    </location>
</feature>
<dbReference type="AlphaFoldDB" id="A0ABD3MSV6"/>
<feature type="compositionally biased region" description="Low complexity" evidence="1">
    <location>
        <begin position="80"/>
        <end position="109"/>
    </location>
</feature>
<evidence type="ECO:0000313" key="4">
    <source>
        <dbReference type="Proteomes" id="UP001530293"/>
    </source>
</evidence>
<feature type="region of interest" description="Disordered" evidence="1">
    <location>
        <begin position="31"/>
        <end position="153"/>
    </location>
</feature>
<feature type="chain" id="PRO_5044795935" evidence="2">
    <location>
        <begin position="20"/>
        <end position="391"/>
    </location>
</feature>
<evidence type="ECO:0000313" key="3">
    <source>
        <dbReference type="EMBL" id="KAL3767044.1"/>
    </source>
</evidence>
<comment type="caution">
    <text evidence="3">The sequence shown here is derived from an EMBL/GenBank/DDBJ whole genome shotgun (WGS) entry which is preliminary data.</text>
</comment>
<sequence>MKSSSAIIACCTLLAGGAASTASSESAATAAATSRSASQNSSSSRRTERLRNRHNVYKSTLGSTNRASRRLGIFLPIPSPTSSTTNTTTTPNTNTTTTTATSSPTAAATRPSGIFGVGGTLSTSTSASSSSPSSSPSESPSDSTTVSDTPAPYYFPSGNDAPYTFGFDPYLSMMSEAPSTSPSNVPSSTGTTAAPTFKLTTIPPSTTGSPTEFNLSVDYDDDPFNFVDYDFGSPSMSMPSVAPSEAPSGVPTSTMAPSEVSPPPTAATLPVVEIQCEFCNEVSMDESIIIPFSNETTCGMAKEIVIQLNSTSEDCELARTAEAICCPKPATLNFTPAPTISWQPTEAPVPRPCCSWQPTEAPVSSSSVITTTLTMGVVVPSCLVALYSIAF</sequence>
<protein>
    <submittedName>
        <fullName evidence="3">Uncharacterized protein</fullName>
    </submittedName>
</protein>
<dbReference type="EMBL" id="JALLBG020000078">
    <property type="protein sequence ID" value="KAL3767044.1"/>
    <property type="molecule type" value="Genomic_DNA"/>
</dbReference>
<dbReference type="Proteomes" id="UP001530293">
    <property type="component" value="Unassembled WGS sequence"/>
</dbReference>
<reference evidence="3 4" key="1">
    <citation type="submission" date="2024-10" db="EMBL/GenBank/DDBJ databases">
        <title>Updated reference genomes for cyclostephanoid diatoms.</title>
        <authorList>
            <person name="Roberts W.R."/>
            <person name="Alverson A.J."/>
        </authorList>
    </citation>
    <scope>NUCLEOTIDE SEQUENCE [LARGE SCALE GENOMIC DNA]</scope>
    <source>
        <strain evidence="3 4">AJA232-27</strain>
    </source>
</reference>
<keyword evidence="2" id="KW-0732">Signal</keyword>
<evidence type="ECO:0000256" key="2">
    <source>
        <dbReference type="SAM" id="SignalP"/>
    </source>
</evidence>
<keyword evidence="4" id="KW-1185">Reference proteome</keyword>
<feature type="compositionally biased region" description="Polar residues" evidence="1">
    <location>
        <begin position="57"/>
        <end position="66"/>
    </location>
</feature>